<protein>
    <submittedName>
        <fullName evidence="1">Uncharacterized protein</fullName>
    </submittedName>
</protein>
<dbReference type="PANTHER" id="PTHR23509:SF10">
    <property type="entry name" value="LD21067P"/>
    <property type="match status" value="1"/>
</dbReference>
<dbReference type="Proteomes" id="UP000737018">
    <property type="component" value="Unassembled WGS sequence"/>
</dbReference>
<evidence type="ECO:0000313" key="2">
    <source>
        <dbReference type="Proteomes" id="UP000737018"/>
    </source>
</evidence>
<dbReference type="EMBL" id="JRKL02010600">
    <property type="protein sequence ID" value="KAF3945930.1"/>
    <property type="molecule type" value="Genomic_DNA"/>
</dbReference>
<dbReference type="AlphaFoldDB" id="A0A8J4Q660"/>
<dbReference type="PANTHER" id="PTHR23509">
    <property type="entry name" value="PA-PL1 PHOSPHOLIPASE FAMILY"/>
    <property type="match status" value="1"/>
</dbReference>
<dbReference type="GO" id="GO:0005737">
    <property type="term" value="C:cytoplasm"/>
    <property type="evidence" value="ECO:0007669"/>
    <property type="project" value="TreeGrafter"/>
</dbReference>
<comment type="caution">
    <text evidence="1">The sequence shown here is derived from an EMBL/GenBank/DDBJ whole genome shotgun (WGS) entry which is preliminary data.</text>
</comment>
<organism evidence="1 2">
    <name type="scientific">Castanea mollissima</name>
    <name type="common">Chinese chestnut</name>
    <dbReference type="NCBI Taxonomy" id="60419"/>
    <lineage>
        <taxon>Eukaryota</taxon>
        <taxon>Viridiplantae</taxon>
        <taxon>Streptophyta</taxon>
        <taxon>Embryophyta</taxon>
        <taxon>Tracheophyta</taxon>
        <taxon>Spermatophyta</taxon>
        <taxon>Magnoliopsida</taxon>
        <taxon>eudicotyledons</taxon>
        <taxon>Gunneridae</taxon>
        <taxon>Pentapetalae</taxon>
        <taxon>rosids</taxon>
        <taxon>fabids</taxon>
        <taxon>Fagales</taxon>
        <taxon>Fagaceae</taxon>
        <taxon>Castanea</taxon>
    </lineage>
</organism>
<dbReference type="InterPro" id="IPR058055">
    <property type="entry name" value="PA-PLA1"/>
</dbReference>
<evidence type="ECO:0000313" key="1">
    <source>
        <dbReference type="EMBL" id="KAF3945930.1"/>
    </source>
</evidence>
<dbReference type="OrthoDB" id="431378at2759"/>
<name>A0A8J4Q660_9ROSI</name>
<sequence>MVWQPCPKTCSMQMLPACFVEKGVLRDKSICITRFHVPVQHLVFMIHGIGQRLEKSNLVDDVTNFRHVTSSLAERHLTSHQRGTQRVLFIPCQWRKGLKLSGEAAVDKITLDGVRGLRVTLSATVHDVL</sequence>
<keyword evidence="2" id="KW-1185">Reference proteome</keyword>
<gene>
    <name evidence="1" type="ORF">CMV_027745</name>
</gene>
<dbReference type="GO" id="GO:0004620">
    <property type="term" value="F:phospholipase activity"/>
    <property type="evidence" value="ECO:0007669"/>
    <property type="project" value="TreeGrafter"/>
</dbReference>
<proteinExistence type="predicted"/>
<accession>A0A8J4Q660</accession>
<reference evidence="1" key="1">
    <citation type="submission" date="2020-03" db="EMBL/GenBank/DDBJ databases">
        <title>Castanea mollissima Vanexum genome sequencing.</title>
        <authorList>
            <person name="Staton M."/>
        </authorList>
    </citation>
    <scope>NUCLEOTIDE SEQUENCE</scope>
    <source>
        <tissue evidence="1">Leaf</tissue>
    </source>
</reference>